<proteinExistence type="predicted"/>
<dbReference type="EMBL" id="MGEL01000016">
    <property type="protein sequence ID" value="OGL83404.1"/>
    <property type="molecule type" value="Genomic_DNA"/>
</dbReference>
<dbReference type="GO" id="GO:0046491">
    <property type="term" value="P:L-methylmalonyl-CoA metabolic process"/>
    <property type="evidence" value="ECO:0007669"/>
    <property type="project" value="TreeGrafter"/>
</dbReference>
<evidence type="ECO:0000313" key="4">
    <source>
        <dbReference type="Proteomes" id="UP000176932"/>
    </source>
</evidence>
<evidence type="ECO:0000259" key="2">
    <source>
        <dbReference type="PROSITE" id="PS51819"/>
    </source>
</evidence>
<dbReference type="AlphaFoldDB" id="A0A1F7V070"/>
<protein>
    <recommendedName>
        <fullName evidence="2">VOC domain-containing protein</fullName>
    </recommendedName>
</protein>
<name>A0A1F7V070_9BACT</name>
<dbReference type="Pfam" id="PF13669">
    <property type="entry name" value="Glyoxalase_4"/>
    <property type="match status" value="1"/>
</dbReference>
<dbReference type="PANTHER" id="PTHR43048">
    <property type="entry name" value="METHYLMALONYL-COA EPIMERASE"/>
    <property type="match status" value="1"/>
</dbReference>
<keyword evidence="1" id="KW-0479">Metal-binding</keyword>
<comment type="caution">
    <text evidence="3">The sequence shown here is derived from an EMBL/GenBank/DDBJ whole genome shotgun (WGS) entry which is preliminary data.</text>
</comment>
<dbReference type="PROSITE" id="PS51819">
    <property type="entry name" value="VOC"/>
    <property type="match status" value="1"/>
</dbReference>
<dbReference type="GO" id="GO:0046872">
    <property type="term" value="F:metal ion binding"/>
    <property type="evidence" value="ECO:0007669"/>
    <property type="project" value="UniProtKB-KW"/>
</dbReference>
<evidence type="ECO:0000313" key="3">
    <source>
        <dbReference type="EMBL" id="OGL83404.1"/>
    </source>
</evidence>
<evidence type="ECO:0000256" key="1">
    <source>
        <dbReference type="ARBA" id="ARBA00022723"/>
    </source>
</evidence>
<dbReference type="InterPro" id="IPR051785">
    <property type="entry name" value="MMCE/EMCE_epimerase"/>
</dbReference>
<accession>A0A1F7V070</accession>
<organism evidence="3 4">
    <name type="scientific">Candidatus Uhrbacteria bacterium RIFCSPLOWO2_01_FULL_53_9</name>
    <dbReference type="NCBI Taxonomy" id="1802403"/>
    <lineage>
        <taxon>Bacteria</taxon>
        <taxon>Candidatus Uhriibacteriota</taxon>
    </lineage>
</organism>
<dbReference type="Proteomes" id="UP000176932">
    <property type="component" value="Unassembled WGS sequence"/>
</dbReference>
<feature type="domain" description="VOC" evidence="2">
    <location>
        <begin position="4"/>
        <end position="137"/>
    </location>
</feature>
<gene>
    <name evidence="3" type="ORF">A3B32_03510</name>
</gene>
<dbReference type="Gene3D" id="3.10.180.10">
    <property type="entry name" value="2,3-Dihydroxybiphenyl 1,2-Dioxygenase, domain 1"/>
    <property type="match status" value="1"/>
</dbReference>
<dbReference type="PANTHER" id="PTHR43048:SF3">
    <property type="entry name" value="METHYLMALONYL-COA EPIMERASE, MITOCHONDRIAL"/>
    <property type="match status" value="1"/>
</dbReference>
<dbReference type="InterPro" id="IPR029068">
    <property type="entry name" value="Glyas_Bleomycin-R_OHBP_Dase"/>
</dbReference>
<dbReference type="GO" id="GO:0004493">
    <property type="term" value="F:methylmalonyl-CoA epimerase activity"/>
    <property type="evidence" value="ECO:0007669"/>
    <property type="project" value="TreeGrafter"/>
</dbReference>
<dbReference type="InterPro" id="IPR037523">
    <property type="entry name" value="VOC_core"/>
</dbReference>
<reference evidence="3 4" key="1">
    <citation type="journal article" date="2016" name="Nat. Commun.">
        <title>Thousands of microbial genomes shed light on interconnected biogeochemical processes in an aquifer system.</title>
        <authorList>
            <person name="Anantharaman K."/>
            <person name="Brown C.T."/>
            <person name="Hug L.A."/>
            <person name="Sharon I."/>
            <person name="Castelle C.J."/>
            <person name="Probst A.J."/>
            <person name="Thomas B.C."/>
            <person name="Singh A."/>
            <person name="Wilkins M.J."/>
            <person name="Karaoz U."/>
            <person name="Brodie E.L."/>
            <person name="Williams K.H."/>
            <person name="Hubbard S.S."/>
            <person name="Banfield J.F."/>
        </authorList>
    </citation>
    <scope>NUCLEOTIDE SEQUENCE [LARGE SCALE GENOMIC DNA]</scope>
</reference>
<dbReference type="SUPFAM" id="SSF54593">
    <property type="entry name" value="Glyoxalase/Bleomycin resistance protein/Dihydroxybiphenyl dioxygenase"/>
    <property type="match status" value="1"/>
</dbReference>
<sequence>MKLALHHIGKVVKDIQSEYDSYLQMGFSIVPGFEANRHVKEDREQDVLVGAVELGALVIELLEPVSDKSPIATFQKKGGGFHHVCYEVEDCAVAISEIKASGFARQITPVTTSVWHGRPVVFFFHKVSGVFELIGSLEVRSA</sequence>